<dbReference type="Gene3D" id="3.40.630.10">
    <property type="entry name" value="Zn peptidases"/>
    <property type="match status" value="1"/>
</dbReference>
<dbReference type="InterPro" id="IPR000834">
    <property type="entry name" value="Peptidase_M14"/>
</dbReference>
<dbReference type="PROSITE" id="PS52035">
    <property type="entry name" value="PEPTIDASE_M14"/>
    <property type="match status" value="1"/>
</dbReference>
<dbReference type="GO" id="GO:0006508">
    <property type="term" value="P:proteolysis"/>
    <property type="evidence" value="ECO:0007669"/>
    <property type="project" value="InterPro"/>
</dbReference>
<dbReference type="SUPFAM" id="SSF53187">
    <property type="entry name" value="Zn-dependent exopeptidases"/>
    <property type="match status" value="1"/>
</dbReference>
<dbReference type="Pfam" id="PF00246">
    <property type="entry name" value="Peptidase_M14"/>
    <property type="match status" value="1"/>
</dbReference>
<dbReference type="AlphaFoldDB" id="A0A7S0R6R8"/>
<reference evidence="5" key="1">
    <citation type="submission" date="2021-01" db="EMBL/GenBank/DDBJ databases">
        <authorList>
            <person name="Corre E."/>
            <person name="Pelletier E."/>
            <person name="Niang G."/>
            <person name="Scheremetjew M."/>
            <person name="Finn R."/>
            <person name="Kale V."/>
            <person name="Holt S."/>
            <person name="Cochrane G."/>
            <person name="Meng A."/>
            <person name="Brown T."/>
            <person name="Cohen L."/>
        </authorList>
    </citation>
    <scope>NUCLEOTIDE SEQUENCE</scope>
    <source>
        <strain evidence="5">CCMP722</strain>
    </source>
</reference>
<evidence type="ECO:0000256" key="2">
    <source>
        <dbReference type="ARBA" id="ARBA00005988"/>
    </source>
</evidence>
<comment type="similarity">
    <text evidence="2 3">Belongs to the peptidase M14 family.</text>
</comment>
<evidence type="ECO:0000259" key="4">
    <source>
        <dbReference type="PROSITE" id="PS52035"/>
    </source>
</evidence>
<dbReference type="Gene3D" id="2.60.40.3120">
    <property type="match status" value="1"/>
</dbReference>
<sequence>MVGTVRFATQVTTAQKLDVQLLSGFPRQVGNADAATRCKRCSATSRCRRHAAVTLSQQEPAARPATVIVQKQVKISSSFDAGNINVAEQPVVKDAQVEVGLEIVPEPFCETDSRAHFQWYYFRASGVRSKSCKFRVKNAGDASYEPGWQGYNSTASYDRQHWFRVPTTYDEETGELCIEHTPEKDVCYYAYFAPYSLERHADLVSWAVTEGNATATELGMTLDGYPLDLIVAGSGPTPIWIIARQHPGESMAEWWMEGLIKRLLDSNDPLSASLLQKATFFMVPNVNPDGSRRGHLRTNAAGRNLNREWAKPSEEASPEVYHILKAMSSTGCDLFLDVHGDEALPYNFIAGGEGIPCWGPHLQDLQDRFKSAYMRDSPDFQVVHGYPEDEPGQANLTIGSNAVGEKFQCLSMTLEQPFKDTADTPRPEQGWCPERAMKFGESVLGAINEVIGDLRK</sequence>
<gene>
    <name evidence="5" type="ORF">POBO1169_LOCUS9687</name>
</gene>
<name>A0A7S0R6R8_9CHLO</name>
<feature type="domain" description="Peptidase M14" evidence="4">
    <location>
        <begin position="193"/>
        <end position="454"/>
    </location>
</feature>
<proteinExistence type="inferred from homology"/>
<dbReference type="PANTHER" id="PTHR12756:SF11">
    <property type="entry name" value="CYTOSOLIC CARBOXYPEPTIDASE 1"/>
    <property type="match status" value="1"/>
</dbReference>
<dbReference type="EMBL" id="HBFA01018945">
    <property type="protein sequence ID" value="CAD8668769.1"/>
    <property type="molecule type" value="Transcribed_RNA"/>
</dbReference>
<dbReference type="InterPro" id="IPR040626">
    <property type="entry name" value="Pepdidase_M14_N"/>
</dbReference>
<dbReference type="Pfam" id="PF18027">
    <property type="entry name" value="Pepdidase_M14_N"/>
    <property type="match status" value="1"/>
</dbReference>
<organism evidence="5">
    <name type="scientific">Pyramimonas obovata</name>
    <dbReference type="NCBI Taxonomy" id="1411642"/>
    <lineage>
        <taxon>Eukaryota</taxon>
        <taxon>Viridiplantae</taxon>
        <taxon>Chlorophyta</taxon>
        <taxon>Pyramimonadophyceae</taxon>
        <taxon>Pyramimonadales</taxon>
        <taxon>Pyramimonadaceae</taxon>
        <taxon>Pyramimonas</taxon>
        <taxon>Pyramimonas incertae sedis</taxon>
    </lineage>
</organism>
<evidence type="ECO:0000313" key="5">
    <source>
        <dbReference type="EMBL" id="CAD8668769.1"/>
    </source>
</evidence>
<dbReference type="GO" id="GO:0004181">
    <property type="term" value="F:metallocarboxypeptidase activity"/>
    <property type="evidence" value="ECO:0007669"/>
    <property type="project" value="InterPro"/>
</dbReference>
<comment type="cofactor">
    <cofactor evidence="1">
        <name>Zn(2+)</name>
        <dbReference type="ChEBI" id="CHEBI:29105"/>
    </cofactor>
</comment>
<evidence type="ECO:0000256" key="1">
    <source>
        <dbReference type="ARBA" id="ARBA00001947"/>
    </source>
</evidence>
<dbReference type="GO" id="GO:0008270">
    <property type="term" value="F:zinc ion binding"/>
    <property type="evidence" value="ECO:0007669"/>
    <property type="project" value="InterPro"/>
</dbReference>
<dbReference type="CDD" id="cd06234">
    <property type="entry name" value="M14_PaCCP-like"/>
    <property type="match status" value="1"/>
</dbReference>
<dbReference type="InterPro" id="IPR050821">
    <property type="entry name" value="Cytosolic_carboxypeptidase"/>
</dbReference>
<evidence type="ECO:0000256" key="3">
    <source>
        <dbReference type="PROSITE-ProRule" id="PRU01379"/>
    </source>
</evidence>
<protein>
    <recommendedName>
        <fullName evidence="4">Peptidase M14 domain-containing protein</fullName>
    </recommendedName>
</protein>
<dbReference type="PANTHER" id="PTHR12756">
    <property type="entry name" value="CYTOSOLIC CARBOXYPEPTIDASE"/>
    <property type="match status" value="1"/>
</dbReference>
<feature type="active site" description="Proton donor/acceptor" evidence="3">
    <location>
        <position position="415"/>
    </location>
</feature>
<accession>A0A7S0R6R8</accession>